<feature type="region of interest" description="Disordered" evidence="1">
    <location>
        <begin position="65"/>
        <end position="90"/>
    </location>
</feature>
<evidence type="ECO:0008006" key="4">
    <source>
        <dbReference type="Google" id="ProtNLM"/>
    </source>
</evidence>
<dbReference type="RefSeq" id="WP_311421709.1">
    <property type="nucleotide sequence ID" value="NZ_JAVREH010000003.1"/>
</dbReference>
<proteinExistence type="predicted"/>
<feature type="region of interest" description="Disordered" evidence="1">
    <location>
        <begin position="1"/>
        <end position="27"/>
    </location>
</feature>
<comment type="caution">
    <text evidence="2">The sequence shown here is derived from an EMBL/GenBank/DDBJ whole genome shotgun (WGS) entry which is preliminary data.</text>
</comment>
<dbReference type="Gene3D" id="3.40.50.720">
    <property type="entry name" value="NAD(P)-binding Rossmann-like Domain"/>
    <property type="match status" value="1"/>
</dbReference>
<dbReference type="InterPro" id="IPR035985">
    <property type="entry name" value="Ubiquitin-activating_enz"/>
</dbReference>
<dbReference type="SUPFAM" id="SSF69572">
    <property type="entry name" value="Activating enzymes of the ubiquitin-like proteins"/>
    <property type="match status" value="1"/>
</dbReference>
<name>A0ABU2J7F8_9ACTN</name>
<protein>
    <recommendedName>
        <fullName evidence="4">Bacteriocin biosynthesis cyclodehydratase domain-containing protein</fullName>
    </recommendedName>
</protein>
<evidence type="ECO:0000313" key="3">
    <source>
        <dbReference type="Proteomes" id="UP001183176"/>
    </source>
</evidence>
<organism evidence="2 3">
    <name type="scientific">Jatrophihabitans lederbergiae</name>
    <dbReference type="NCBI Taxonomy" id="3075547"/>
    <lineage>
        <taxon>Bacteria</taxon>
        <taxon>Bacillati</taxon>
        <taxon>Actinomycetota</taxon>
        <taxon>Actinomycetes</taxon>
        <taxon>Jatrophihabitantales</taxon>
        <taxon>Jatrophihabitantaceae</taxon>
        <taxon>Jatrophihabitans</taxon>
    </lineage>
</organism>
<feature type="region of interest" description="Disordered" evidence="1">
    <location>
        <begin position="109"/>
        <end position="131"/>
    </location>
</feature>
<gene>
    <name evidence="2" type="ORF">RM423_04045</name>
</gene>
<dbReference type="EMBL" id="JAVREH010000003">
    <property type="protein sequence ID" value="MDT0260559.1"/>
    <property type="molecule type" value="Genomic_DNA"/>
</dbReference>
<evidence type="ECO:0000256" key="1">
    <source>
        <dbReference type="SAM" id="MobiDB-lite"/>
    </source>
</evidence>
<reference evidence="3" key="1">
    <citation type="submission" date="2023-07" db="EMBL/GenBank/DDBJ databases">
        <title>30 novel species of actinomycetes from the DSMZ collection.</title>
        <authorList>
            <person name="Nouioui I."/>
        </authorList>
    </citation>
    <scope>NUCLEOTIDE SEQUENCE [LARGE SCALE GENOMIC DNA]</scope>
    <source>
        <strain evidence="3">DSM 44399</strain>
    </source>
</reference>
<dbReference type="Proteomes" id="UP001183176">
    <property type="component" value="Unassembled WGS sequence"/>
</dbReference>
<keyword evidence="3" id="KW-1185">Reference proteome</keyword>
<sequence length="388" mass="40509">MSTRKGTAAAADTSALAAGATSQVETSHRRLNNAAVVLWRSARVVQLELGQRRVVIENVGPDEMSALLPREQSRSHRQTRPEQSVAGPPAADPALAELRDALDSAGFLTNSSEQPAVPDTPAAHGASPQPLPAHLLPDLGALRACVGDAAEAVLRARRASAVAVHGTSRLAASVAATLAAAGVGWVQLVHGGDVAAADSCPGGLTPVDEGRRFGVAALDAIRRSAPDVDTTPIPRDRLADLVILTDPAPVETAVRTSFQLDGLAHLSASVDGSRAVIGPLVLPGVTGCLRCADLHRIDRDPAWPALAVQLASRPRRRLTSDVALCVATSGVAVSQALAYLDRREPATLGATLEWQLPDWRLRRRSWPPHDSCDCGAATRSAQHGRMGA</sequence>
<accession>A0ABU2J7F8</accession>
<feature type="compositionally biased region" description="Low complexity" evidence="1">
    <location>
        <begin position="7"/>
        <end position="21"/>
    </location>
</feature>
<evidence type="ECO:0000313" key="2">
    <source>
        <dbReference type="EMBL" id="MDT0260559.1"/>
    </source>
</evidence>